<name>A0A072P759_9EURO</name>
<dbReference type="STRING" id="1182545.A0A072P759"/>
<proteinExistence type="predicted"/>
<dbReference type="InterPro" id="IPR036770">
    <property type="entry name" value="Ankyrin_rpt-contain_sf"/>
</dbReference>
<dbReference type="InterPro" id="IPR002110">
    <property type="entry name" value="Ankyrin_rpt"/>
</dbReference>
<dbReference type="GeneID" id="25283339"/>
<dbReference type="PANTHER" id="PTHR24198:SF165">
    <property type="entry name" value="ANKYRIN REPEAT-CONTAINING PROTEIN-RELATED"/>
    <property type="match status" value="1"/>
</dbReference>
<evidence type="ECO:0000256" key="3">
    <source>
        <dbReference type="PROSITE-ProRule" id="PRU00023"/>
    </source>
</evidence>
<dbReference type="PROSITE" id="PS50297">
    <property type="entry name" value="ANK_REP_REGION"/>
    <property type="match status" value="8"/>
</dbReference>
<dbReference type="OrthoDB" id="4121247at2759"/>
<dbReference type="SMART" id="SM00248">
    <property type="entry name" value="ANK"/>
    <property type="match status" value="18"/>
</dbReference>
<feature type="repeat" description="ANK" evidence="3">
    <location>
        <begin position="372"/>
        <end position="404"/>
    </location>
</feature>
<feature type="repeat" description="ANK" evidence="3">
    <location>
        <begin position="175"/>
        <end position="207"/>
    </location>
</feature>
<evidence type="ECO:0000313" key="5">
    <source>
        <dbReference type="Proteomes" id="UP000027920"/>
    </source>
</evidence>
<feature type="repeat" description="ANK" evidence="3">
    <location>
        <begin position="563"/>
        <end position="595"/>
    </location>
</feature>
<dbReference type="PRINTS" id="PR01415">
    <property type="entry name" value="ANKYRIN"/>
</dbReference>
<dbReference type="SUPFAM" id="SSF48403">
    <property type="entry name" value="Ankyrin repeat"/>
    <property type="match status" value="4"/>
</dbReference>
<feature type="repeat" description="ANK" evidence="3">
    <location>
        <begin position="208"/>
        <end position="240"/>
    </location>
</feature>
<dbReference type="Proteomes" id="UP000027920">
    <property type="component" value="Unassembled WGS sequence"/>
</dbReference>
<feature type="repeat" description="ANK" evidence="3">
    <location>
        <begin position="625"/>
        <end position="660"/>
    </location>
</feature>
<dbReference type="Pfam" id="PF12796">
    <property type="entry name" value="Ank_2"/>
    <property type="match status" value="4"/>
</dbReference>
<dbReference type="EMBL" id="AMGV01000007">
    <property type="protein sequence ID" value="KEF55676.1"/>
    <property type="molecule type" value="Genomic_DNA"/>
</dbReference>
<feature type="repeat" description="ANK" evidence="3">
    <location>
        <begin position="306"/>
        <end position="338"/>
    </location>
</feature>
<dbReference type="PANTHER" id="PTHR24198">
    <property type="entry name" value="ANKYRIN REPEAT AND PROTEIN KINASE DOMAIN-CONTAINING PROTEIN"/>
    <property type="match status" value="1"/>
</dbReference>
<feature type="repeat" description="ANK" evidence="3">
    <location>
        <begin position="661"/>
        <end position="693"/>
    </location>
</feature>
<protein>
    <submittedName>
        <fullName evidence="4">Uncharacterized protein</fullName>
    </submittedName>
</protein>
<dbReference type="RefSeq" id="XP_013258266.1">
    <property type="nucleotide sequence ID" value="XM_013402812.1"/>
</dbReference>
<dbReference type="Pfam" id="PF00023">
    <property type="entry name" value="Ank"/>
    <property type="match status" value="1"/>
</dbReference>
<dbReference type="Pfam" id="PF13637">
    <property type="entry name" value="Ank_4"/>
    <property type="match status" value="2"/>
</dbReference>
<evidence type="ECO:0000256" key="2">
    <source>
        <dbReference type="ARBA" id="ARBA00023043"/>
    </source>
</evidence>
<keyword evidence="1" id="KW-0677">Repeat</keyword>
<reference evidence="4 5" key="1">
    <citation type="submission" date="2013-03" db="EMBL/GenBank/DDBJ databases">
        <title>The Genome Sequence of Exophiala aquamarina CBS 119918.</title>
        <authorList>
            <consortium name="The Broad Institute Genomics Platform"/>
            <person name="Cuomo C."/>
            <person name="de Hoog S."/>
            <person name="Gorbushina A."/>
            <person name="Walker B."/>
            <person name="Young S.K."/>
            <person name="Zeng Q."/>
            <person name="Gargeya S."/>
            <person name="Fitzgerald M."/>
            <person name="Haas B."/>
            <person name="Abouelleil A."/>
            <person name="Allen A.W."/>
            <person name="Alvarado L."/>
            <person name="Arachchi H.M."/>
            <person name="Berlin A.M."/>
            <person name="Chapman S.B."/>
            <person name="Gainer-Dewar J."/>
            <person name="Goldberg J."/>
            <person name="Griggs A."/>
            <person name="Gujja S."/>
            <person name="Hansen M."/>
            <person name="Howarth C."/>
            <person name="Imamovic A."/>
            <person name="Ireland A."/>
            <person name="Larimer J."/>
            <person name="McCowan C."/>
            <person name="Murphy C."/>
            <person name="Pearson M."/>
            <person name="Poon T.W."/>
            <person name="Priest M."/>
            <person name="Roberts A."/>
            <person name="Saif S."/>
            <person name="Shea T."/>
            <person name="Sisk P."/>
            <person name="Sykes S."/>
            <person name="Wortman J."/>
            <person name="Nusbaum C."/>
            <person name="Birren B."/>
        </authorList>
    </citation>
    <scope>NUCLEOTIDE SEQUENCE [LARGE SCALE GENOMIC DNA]</scope>
    <source>
        <strain evidence="4 5">CBS 119918</strain>
    </source>
</reference>
<keyword evidence="5" id="KW-1185">Reference proteome</keyword>
<keyword evidence="2 3" id="KW-0040">ANK repeat</keyword>
<feature type="repeat" description="ANK" evidence="3">
    <location>
        <begin position="241"/>
        <end position="267"/>
    </location>
</feature>
<accession>A0A072P759</accession>
<organism evidence="4 5">
    <name type="scientific">Exophiala aquamarina CBS 119918</name>
    <dbReference type="NCBI Taxonomy" id="1182545"/>
    <lineage>
        <taxon>Eukaryota</taxon>
        <taxon>Fungi</taxon>
        <taxon>Dikarya</taxon>
        <taxon>Ascomycota</taxon>
        <taxon>Pezizomycotina</taxon>
        <taxon>Eurotiomycetes</taxon>
        <taxon>Chaetothyriomycetidae</taxon>
        <taxon>Chaetothyriales</taxon>
        <taxon>Herpotrichiellaceae</taxon>
        <taxon>Exophiala</taxon>
    </lineage>
</organism>
<evidence type="ECO:0000256" key="1">
    <source>
        <dbReference type="ARBA" id="ARBA00022737"/>
    </source>
</evidence>
<dbReference type="AlphaFoldDB" id="A0A072P759"/>
<evidence type="ECO:0000313" key="4">
    <source>
        <dbReference type="EMBL" id="KEF55676.1"/>
    </source>
</evidence>
<dbReference type="PROSITE" id="PS50088">
    <property type="entry name" value="ANK_REPEAT"/>
    <property type="match status" value="12"/>
</dbReference>
<dbReference type="Gene3D" id="1.25.40.20">
    <property type="entry name" value="Ankyrin repeat-containing domain"/>
    <property type="match status" value="7"/>
</dbReference>
<feature type="repeat" description="ANK" evidence="3">
    <location>
        <begin position="18"/>
        <end position="50"/>
    </location>
</feature>
<dbReference type="HOGENOM" id="CLU_000134_58_2_1"/>
<comment type="caution">
    <text evidence="4">The sequence shown here is derived from an EMBL/GenBank/DDBJ whole genome shotgun (WGS) entry which is preliminary data.</text>
</comment>
<dbReference type="VEuPathDB" id="FungiDB:A1O9_08426"/>
<gene>
    <name evidence="4" type="ORF">A1O9_08426</name>
</gene>
<feature type="repeat" description="ANK" evidence="3">
    <location>
        <begin position="339"/>
        <end position="371"/>
    </location>
</feature>
<feature type="repeat" description="ANK" evidence="3">
    <location>
        <begin position="142"/>
        <end position="174"/>
    </location>
</feature>
<feature type="repeat" description="ANK" evidence="3">
    <location>
        <begin position="1"/>
        <end position="17"/>
    </location>
</feature>
<sequence>MVELLLEAGADVNMTTTNGATALHLSANRGFEGIVKYLVGKGASIEAKTADRIEDLTPLIKEAASYAHKDVFHCLVSLGASLDTRDADFSTLLMAAAISISYCRWGSILEDITSQKAINSSALELAKFLIDHGADVNASNKSRETPLLLSAERGFLQLLKLLVQRDADLKAKTEEASTMLHLAAFYSHADILAWLIKRGADLELKDKEGCTALHMASHSGALEVARMLLDSGARTEVYDEEGRTPLLRAVWSHNPEYVQFLLDRGADAGYQVFHEVDALYCAVLNDELAIAKVLIGNHADLVKGLEERKMIHLAAERGDESAVRNLVKDGVTITSEDENGDMAIHYAAGAGRIEVIQYLFEAGAEVDALGNFKRTPLLYAAVEGRDEVVVLLCEKGASVNYRCSRGSHALGAALSSKNFRLAGLLVKRGAKLDDQQGRIWEAFEDGSCQMLEFLIQNWDEFSPIPEEIMLKLIQVAAEHRDVAFAKCLIERGYPVNSENNPVHLALRLGDEEISQRLSERNVEFQANEAMFIAVRQGLHSFASKLLVIGADAPLRKLEDRDAEGNMLLHVAAFHGRLDGARLLLDHGANMEATNLKSETPLFSAADEVSKLLFEKCANIHAMDENGRTPLHHAVGSYERDPSDRVKLLVSHGAKINLGDREGNTCLHLCCMNRWTEGATVLLAKGADISAQNSEKNQPIHLAIQNQAFRWGYYDDEGSLERILQEPIELLLKQGADINARGLHRRTPLHVAVEDSTLVEYLL</sequence>